<dbReference type="AlphaFoldDB" id="A0A6J4QHS0"/>
<reference evidence="1" key="1">
    <citation type="submission" date="2020-02" db="EMBL/GenBank/DDBJ databases">
        <authorList>
            <person name="Meier V. D."/>
        </authorList>
    </citation>
    <scope>NUCLEOTIDE SEQUENCE</scope>
    <source>
        <strain evidence="1">AVDCRST_MAG82</strain>
    </source>
</reference>
<gene>
    <name evidence="1" type="ORF">AVDCRST_MAG82-2619</name>
</gene>
<dbReference type="EMBL" id="CADCVA010000331">
    <property type="protein sequence ID" value="CAA9437913.1"/>
    <property type="molecule type" value="Genomic_DNA"/>
</dbReference>
<organism evidence="1">
    <name type="scientific">uncultured Rubrobacteraceae bacterium</name>
    <dbReference type="NCBI Taxonomy" id="349277"/>
    <lineage>
        <taxon>Bacteria</taxon>
        <taxon>Bacillati</taxon>
        <taxon>Actinomycetota</taxon>
        <taxon>Rubrobacteria</taxon>
        <taxon>Rubrobacterales</taxon>
        <taxon>Rubrobacteraceae</taxon>
        <taxon>environmental samples</taxon>
    </lineage>
</organism>
<proteinExistence type="predicted"/>
<accession>A0A6J4QHS0</accession>
<sequence>MLATPFDTEVEVTLSERLKNLWMLLTTEEILSEDGGKRRRTVLRRPPRG</sequence>
<name>A0A6J4QHS0_9ACTN</name>
<protein>
    <submittedName>
        <fullName evidence="1">Uncharacterized protein</fullName>
    </submittedName>
</protein>
<evidence type="ECO:0000313" key="1">
    <source>
        <dbReference type="EMBL" id="CAA9437913.1"/>
    </source>
</evidence>